<evidence type="ECO:0000256" key="2">
    <source>
        <dbReference type="ARBA" id="ARBA00022679"/>
    </source>
</evidence>
<dbReference type="Gene3D" id="3.40.50.150">
    <property type="entry name" value="Vaccinia Virus protein VP39"/>
    <property type="match status" value="1"/>
</dbReference>
<dbReference type="InterPro" id="IPR001678">
    <property type="entry name" value="MeTrfase_RsmB-F_NOP2_dom"/>
</dbReference>
<dbReference type="GO" id="GO:0005730">
    <property type="term" value="C:nucleolus"/>
    <property type="evidence" value="ECO:0007669"/>
    <property type="project" value="TreeGrafter"/>
</dbReference>
<dbReference type="EMBL" id="KZ454988">
    <property type="protein sequence ID" value="PKI85154.1"/>
    <property type="molecule type" value="Genomic_DNA"/>
</dbReference>
<evidence type="ECO:0000256" key="5">
    <source>
        <dbReference type="PROSITE-ProRule" id="PRU01023"/>
    </source>
</evidence>
<dbReference type="GO" id="GO:0003723">
    <property type="term" value="F:RNA binding"/>
    <property type="evidence" value="ECO:0007669"/>
    <property type="project" value="UniProtKB-UniRule"/>
</dbReference>
<dbReference type="PANTHER" id="PTHR22807">
    <property type="entry name" value="NOP2 YEAST -RELATED NOL1/NOP2/FMU SUN DOMAIN-CONTAINING"/>
    <property type="match status" value="1"/>
</dbReference>
<keyword evidence="2 5" id="KW-0808">Transferase</keyword>
<keyword evidence="1 5" id="KW-0489">Methyltransferase</keyword>
<dbReference type="InterPro" id="IPR029063">
    <property type="entry name" value="SAM-dependent_MTases_sf"/>
</dbReference>
<feature type="domain" description="SAM-dependent MTase RsmB/NOP-type" evidence="6">
    <location>
        <begin position="155"/>
        <end position="485"/>
    </location>
</feature>
<feature type="binding site" evidence="5">
    <location>
        <position position="288"/>
    </location>
    <ligand>
        <name>S-adenosyl-L-methionine</name>
        <dbReference type="ChEBI" id="CHEBI:59789"/>
    </ligand>
</feature>
<dbReference type="OrthoDB" id="435282at2759"/>
<keyword evidence="3 5" id="KW-0949">S-adenosyl-L-methionine</keyword>
<evidence type="ECO:0000256" key="4">
    <source>
        <dbReference type="ARBA" id="ARBA00022884"/>
    </source>
</evidence>
<organism evidence="7 8">
    <name type="scientific">Malassezia vespertilionis</name>
    <dbReference type="NCBI Taxonomy" id="2020962"/>
    <lineage>
        <taxon>Eukaryota</taxon>
        <taxon>Fungi</taxon>
        <taxon>Dikarya</taxon>
        <taxon>Basidiomycota</taxon>
        <taxon>Ustilaginomycotina</taxon>
        <taxon>Malasseziomycetes</taxon>
        <taxon>Malasseziales</taxon>
        <taxon>Malasseziaceae</taxon>
        <taxon>Malassezia</taxon>
    </lineage>
</organism>
<dbReference type="InterPro" id="IPR048889">
    <property type="entry name" value="NSUN5_RCM1_N"/>
</dbReference>
<dbReference type="Pfam" id="PF01189">
    <property type="entry name" value="Methyltr_RsmB-F"/>
    <property type="match status" value="1"/>
</dbReference>
<dbReference type="InterPro" id="IPR049560">
    <property type="entry name" value="MeTrfase_RsmB-F_NOP2_cat"/>
</dbReference>
<dbReference type="Pfam" id="PF21148">
    <property type="entry name" value="NSUN5_fdxn-like"/>
    <property type="match status" value="1"/>
</dbReference>
<keyword evidence="4 5" id="KW-0694">RNA-binding</keyword>
<evidence type="ECO:0000313" key="8">
    <source>
        <dbReference type="Proteomes" id="UP000232875"/>
    </source>
</evidence>
<evidence type="ECO:0000256" key="1">
    <source>
        <dbReference type="ARBA" id="ARBA00022603"/>
    </source>
</evidence>
<dbReference type="Pfam" id="PF21153">
    <property type="entry name" value="NSUN5_N"/>
    <property type="match status" value="1"/>
</dbReference>
<dbReference type="Gene3D" id="3.30.70.1170">
    <property type="entry name" value="Sun protein, domain 3"/>
    <property type="match status" value="1"/>
</dbReference>
<accession>A0A2N1JF24</accession>
<feature type="binding site" evidence="5">
    <location>
        <position position="338"/>
    </location>
    <ligand>
        <name>S-adenosyl-L-methionine</name>
        <dbReference type="ChEBI" id="CHEBI:59789"/>
    </ligand>
</feature>
<dbReference type="PANTHER" id="PTHR22807:SF4">
    <property type="entry name" value="28S RRNA (CYTOSINE-C(5))-METHYLTRANSFERASE"/>
    <property type="match status" value="1"/>
</dbReference>
<dbReference type="InterPro" id="IPR023267">
    <property type="entry name" value="RCMT"/>
</dbReference>
<keyword evidence="8" id="KW-1185">Reference proteome</keyword>
<evidence type="ECO:0000313" key="7">
    <source>
        <dbReference type="EMBL" id="PKI85154.1"/>
    </source>
</evidence>
<reference evidence="7 8" key="1">
    <citation type="submission" date="2017-10" db="EMBL/GenBank/DDBJ databases">
        <title>A novel species of cold-tolerant Malassezia isolated from bats.</title>
        <authorList>
            <person name="Lorch J.M."/>
            <person name="Palmer J.M."/>
            <person name="Vanderwolf K.J."/>
            <person name="Schmidt K.Z."/>
            <person name="Verant M.L."/>
            <person name="Weller T.J."/>
            <person name="Blehert D.S."/>
        </authorList>
    </citation>
    <scope>NUCLEOTIDE SEQUENCE [LARGE SCALE GENOMIC DNA]</scope>
    <source>
        <strain evidence="7 8">NWHC:44797-103</strain>
    </source>
</reference>
<dbReference type="GO" id="GO:0008173">
    <property type="term" value="F:RNA methyltransferase activity"/>
    <property type="evidence" value="ECO:0007669"/>
    <property type="project" value="InterPro"/>
</dbReference>
<dbReference type="GO" id="GO:0070475">
    <property type="term" value="P:rRNA base methylation"/>
    <property type="evidence" value="ECO:0007669"/>
    <property type="project" value="TreeGrafter"/>
</dbReference>
<dbReference type="Proteomes" id="UP000232875">
    <property type="component" value="Unassembled WGS sequence"/>
</dbReference>
<evidence type="ECO:0000259" key="6">
    <source>
        <dbReference type="PROSITE" id="PS51686"/>
    </source>
</evidence>
<protein>
    <recommendedName>
        <fullName evidence="6">SAM-dependent MTase RsmB/NOP-type domain-containing protein</fullName>
    </recommendedName>
</protein>
<sequence length="623" mass="69215">MADLYMRAARALQGILARRGSIKALTAQGGHGEDARSSGNIKRVLALVVNTLSFRTVLQEVLDTVDIAKHEPKWFGEKSPLNRTLDSKPPPLLSFCVLLVLTHDLLFSKRGIQAARAWQPKVKLERYKSQLHSALVRIQLRHGKKHFEELRSGAEERAVAARIPRWVRINTLKASSEEVVSALEKEGFTQGDGESIARENVFIRSSHVPNVLAFHPKATSALMRTVAFKQGDLILQDLASCFPAAVLDPRAWGAKGHVSAMDATSAPGNKTSHLSALLSGQGTLTALERAPQRYTTLVRLLGRAGCLASSNGNVYPKKLDFLTLVPEEHKDIAYMLLDPSCSGSGIVNRLDYLTGNDDEQDNVEMEPDGKDHVTKLAERLASLAGLQEKMIRHAMSFPGLQRFTYSTSMAESMIRGACLGPLRKCVNAQWKLSTGGSPEDALLQVPAPRFPDPRNIAIWNPEKTRRLELTRNSFNHMFGKFLEDALFDSEGMLLDVFAKSGHHVRLRNIATGELILPSIGNVKNEFRPGKHEALCGEYMLEQHGMDLDEIPTSSGKWLLVPGKLSEITVEPPILGNDSMHDHLRRVCKCNNQKYLTTWYVVSDEMNEARAYREKKEKLARRSA</sequence>
<dbReference type="PROSITE" id="PS51686">
    <property type="entry name" value="SAM_MT_RSMB_NOP"/>
    <property type="match status" value="1"/>
</dbReference>
<dbReference type="SUPFAM" id="SSF53335">
    <property type="entry name" value="S-adenosyl-L-methionine-dependent methyltransferases"/>
    <property type="match status" value="1"/>
</dbReference>
<evidence type="ECO:0000256" key="3">
    <source>
        <dbReference type="ARBA" id="ARBA00022691"/>
    </source>
</evidence>
<proteinExistence type="inferred from homology"/>
<name>A0A2N1JF24_9BASI</name>
<gene>
    <name evidence="7" type="ORF">MVES_001368</name>
</gene>
<dbReference type="InterPro" id="IPR049561">
    <property type="entry name" value="NSUN5_7_fdxn-like"/>
</dbReference>
<dbReference type="AlphaFoldDB" id="A0A2N1JF24"/>
<comment type="similarity">
    <text evidence="5">Belongs to the class I-like SAM-binding methyltransferase superfamily. RsmB/NOP family.</text>
</comment>
<comment type="caution">
    <text evidence="5">Lacks conserved residue(s) required for the propagation of feature annotation.</text>
</comment>
<dbReference type="STRING" id="2020962.A0A2N1JF24"/>
<feature type="binding site" evidence="5">
    <location>
        <position position="320"/>
    </location>
    <ligand>
        <name>S-adenosyl-L-methionine</name>
        <dbReference type="ChEBI" id="CHEBI:59789"/>
    </ligand>
</feature>